<gene>
    <name evidence="4" type="ORF">FRC96_06735</name>
</gene>
<evidence type="ECO:0000256" key="1">
    <source>
        <dbReference type="SAM" id="MobiDB-lite"/>
    </source>
</evidence>
<dbReference type="OrthoDB" id="5500422at2"/>
<evidence type="ECO:0000259" key="3">
    <source>
        <dbReference type="Pfam" id="PF00884"/>
    </source>
</evidence>
<evidence type="ECO:0000256" key="2">
    <source>
        <dbReference type="SAM" id="Phobius"/>
    </source>
</evidence>
<organism evidence="4 5">
    <name type="scientific">Lujinxingia vulgaris</name>
    <dbReference type="NCBI Taxonomy" id="2600176"/>
    <lineage>
        <taxon>Bacteria</taxon>
        <taxon>Deltaproteobacteria</taxon>
        <taxon>Bradymonadales</taxon>
        <taxon>Lujinxingiaceae</taxon>
        <taxon>Lujinxingia</taxon>
    </lineage>
</organism>
<dbReference type="Pfam" id="PF00884">
    <property type="entry name" value="Sulfatase"/>
    <property type="match status" value="1"/>
</dbReference>
<name>A0A5C6XCE1_9DELT</name>
<dbReference type="Proteomes" id="UP000321046">
    <property type="component" value="Unassembled WGS sequence"/>
</dbReference>
<dbReference type="AlphaFoldDB" id="A0A5C6XCE1"/>
<keyword evidence="2" id="KW-1133">Transmembrane helix</keyword>
<feature type="transmembrane region" description="Helical" evidence="2">
    <location>
        <begin position="239"/>
        <end position="257"/>
    </location>
</feature>
<feature type="transmembrane region" description="Helical" evidence="2">
    <location>
        <begin position="130"/>
        <end position="149"/>
    </location>
</feature>
<reference evidence="4 5" key="1">
    <citation type="submission" date="2019-08" db="EMBL/GenBank/DDBJ databases">
        <title>Bradymonadales sp. TMQ2.</title>
        <authorList>
            <person name="Liang Q."/>
        </authorList>
    </citation>
    <scope>NUCLEOTIDE SEQUENCE [LARGE SCALE GENOMIC DNA]</scope>
    <source>
        <strain evidence="4 5">TMQ2</strain>
    </source>
</reference>
<dbReference type="InterPro" id="IPR052701">
    <property type="entry name" value="GAG_Ulvan_Degrading_Sulfatases"/>
</dbReference>
<dbReference type="Gene3D" id="3.30.1120.10">
    <property type="match status" value="1"/>
</dbReference>
<feature type="transmembrane region" description="Helical" evidence="2">
    <location>
        <begin position="264"/>
        <end position="283"/>
    </location>
</feature>
<evidence type="ECO:0000313" key="5">
    <source>
        <dbReference type="Proteomes" id="UP000321046"/>
    </source>
</evidence>
<feature type="region of interest" description="Disordered" evidence="1">
    <location>
        <begin position="1"/>
        <end position="25"/>
    </location>
</feature>
<dbReference type="PANTHER" id="PTHR43751">
    <property type="entry name" value="SULFATASE"/>
    <property type="match status" value="1"/>
</dbReference>
<accession>A0A5C6XCE1</accession>
<comment type="caution">
    <text evidence="4">The sequence shown here is derived from an EMBL/GenBank/DDBJ whole genome shotgun (WGS) entry which is preliminary data.</text>
</comment>
<dbReference type="InterPro" id="IPR000917">
    <property type="entry name" value="Sulfatase_N"/>
</dbReference>
<feature type="transmembrane region" description="Helical" evidence="2">
    <location>
        <begin position="161"/>
        <end position="185"/>
    </location>
</feature>
<keyword evidence="2" id="KW-0472">Membrane</keyword>
<feature type="transmembrane region" description="Helical" evidence="2">
    <location>
        <begin position="206"/>
        <end position="227"/>
    </location>
</feature>
<evidence type="ECO:0000313" key="4">
    <source>
        <dbReference type="EMBL" id="TXD39616.1"/>
    </source>
</evidence>
<proteinExistence type="predicted"/>
<feature type="domain" description="Sulfatase N-terminal" evidence="3">
    <location>
        <begin position="366"/>
        <end position="635"/>
    </location>
</feature>
<dbReference type="CDD" id="cd16148">
    <property type="entry name" value="sulfatase_like"/>
    <property type="match status" value="1"/>
</dbReference>
<dbReference type="PANTHER" id="PTHR43751:SF3">
    <property type="entry name" value="SULFATASE N-TERMINAL DOMAIN-CONTAINING PROTEIN"/>
    <property type="match status" value="1"/>
</dbReference>
<dbReference type="Gene3D" id="3.40.720.10">
    <property type="entry name" value="Alkaline Phosphatase, subunit A"/>
    <property type="match status" value="1"/>
</dbReference>
<sequence>MDNIRDAAPRYLPGSPSTHRSMSPSPPTFWRDLTLWSIGALTAGALGATLDAALTLISASAPSMSAALLTFISATALWSIGAGLWAPLSAATLWAATGRPTATGLLERASRLMGRLWRERATAADHRRAATLLSTLVALPLFAASSVGINATLIEHRNGPLLIATASLVAQLLVAAGLGVGAAALRRLLLATLTRWPAAGRLVNTAYISIATLLAGLGVALAASWSLRHTLMAIEGPTIALIGLSLLLHPLIAFALRRRSPGRLAGALALAAPLIALPVAGLASQHPETRRMLVFHAETSRFALDLSQRYLMLDRLFLGGDCPVPGLLTQEELRAHIETCLDPEFDRPTSREVVPEVEPPQLPQRPSFVLITWDSVRAERLGFLGGERPTSPNLDAFANKSAVFTRAFSQDSGTGPSFWSLYSGKTPFQVDLSEAHRFPPLIAPSEPLLTEVLVDEGYNAEAILCATVFDSPRWTIRRGFERFDNVCGKRKHRLAPHVTREGKKALRRLAGQEDPFFIWLHYYDPHTPYFDHPDVDWGEEPVDHYDEELRYTDAQMAPILDLIQELGQKRPIYTFFGADHGEAFGEHGPDPHARNLYRAVTQVPLLMHGPHIEPARYQEPVALNDLYPTMLDLAEIPIPEGRTMVSQLPTLVGAPPDDQRMVFQENSYSRPRRHTRAVIRGDYQFIMDLTGRTEELYNLKDDPMARQNLIGLGLIEERILRQALTRFLLTSTIPEGLED</sequence>
<dbReference type="InterPro" id="IPR017850">
    <property type="entry name" value="Alkaline_phosphatase_core_sf"/>
</dbReference>
<keyword evidence="2" id="KW-0812">Transmembrane</keyword>
<dbReference type="SUPFAM" id="SSF53649">
    <property type="entry name" value="Alkaline phosphatase-like"/>
    <property type="match status" value="1"/>
</dbReference>
<protein>
    <submittedName>
        <fullName evidence="4">Sulfatase</fullName>
    </submittedName>
</protein>
<feature type="transmembrane region" description="Helical" evidence="2">
    <location>
        <begin position="66"/>
        <end position="85"/>
    </location>
</feature>
<feature type="transmembrane region" description="Helical" evidence="2">
    <location>
        <begin position="33"/>
        <end position="54"/>
    </location>
</feature>
<dbReference type="EMBL" id="VOSL01000031">
    <property type="protein sequence ID" value="TXD39616.1"/>
    <property type="molecule type" value="Genomic_DNA"/>
</dbReference>